<keyword evidence="3 5" id="KW-0663">Pyridoxal phosphate</keyword>
<protein>
    <recommendedName>
        <fullName evidence="8">Aminodeoxychorismate lyase</fullName>
    </recommendedName>
</protein>
<dbReference type="Proteomes" id="UP000319771">
    <property type="component" value="Unassembled WGS sequence"/>
</dbReference>
<dbReference type="InterPro" id="IPR036038">
    <property type="entry name" value="Aminotransferase-like"/>
</dbReference>
<dbReference type="PROSITE" id="PS00770">
    <property type="entry name" value="AA_TRANSFER_CLASS_4"/>
    <property type="match status" value="1"/>
</dbReference>
<comment type="cofactor">
    <cofactor evidence="1 5">
        <name>pyridoxal 5'-phosphate</name>
        <dbReference type="ChEBI" id="CHEBI:597326"/>
    </cofactor>
</comment>
<evidence type="ECO:0000256" key="2">
    <source>
        <dbReference type="ARBA" id="ARBA00009320"/>
    </source>
</evidence>
<proteinExistence type="inferred from homology"/>
<organism evidence="6 7">
    <name type="scientific">Eiseniibacteriota bacterium</name>
    <dbReference type="NCBI Taxonomy" id="2212470"/>
    <lineage>
        <taxon>Bacteria</taxon>
        <taxon>Candidatus Eiseniibacteriota</taxon>
    </lineage>
</organism>
<gene>
    <name evidence="6" type="ORF">E6K81_01125</name>
</gene>
<dbReference type="InterPro" id="IPR001544">
    <property type="entry name" value="Aminotrans_IV"/>
</dbReference>
<dbReference type="GO" id="GO:0008652">
    <property type="term" value="P:amino acid biosynthetic process"/>
    <property type="evidence" value="ECO:0007669"/>
    <property type="project" value="UniProtKB-ARBA"/>
</dbReference>
<dbReference type="SUPFAM" id="SSF56752">
    <property type="entry name" value="D-aminoacid aminotransferase-like PLP-dependent enzymes"/>
    <property type="match status" value="1"/>
</dbReference>
<dbReference type="FunFam" id="3.20.10.10:FF:000002">
    <property type="entry name" value="D-alanine aminotransferase"/>
    <property type="match status" value="1"/>
</dbReference>
<dbReference type="InterPro" id="IPR043131">
    <property type="entry name" value="BCAT-like_N"/>
</dbReference>
<accession>A0A538UE32</accession>
<dbReference type="Gene3D" id="3.30.470.10">
    <property type="match status" value="1"/>
</dbReference>
<evidence type="ECO:0000256" key="3">
    <source>
        <dbReference type="ARBA" id="ARBA00022898"/>
    </source>
</evidence>
<reference evidence="6 7" key="1">
    <citation type="journal article" date="2019" name="Nat. Microbiol.">
        <title>Mediterranean grassland soil C-N compound turnover is dependent on rainfall and depth, and is mediated by genomically divergent microorganisms.</title>
        <authorList>
            <person name="Diamond S."/>
            <person name="Andeer P.F."/>
            <person name="Li Z."/>
            <person name="Crits-Christoph A."/>
            <person name="Burstein D."/>
            <person name="Anantharaman K."/>
            <person name="Lane K.R."/>
            <person name="Thomas B.C."/>
            <person name="Pan C."/>
            <person name="Northen T.R."/>
            <person name="Banfield J.F."/>
        </authorList>
    </citation>
    <scope>NUCLEOTIDE SEQUENCE [LARGE SCALE GENOMIC DNA]</scope>
    <source>
        <strain evidence="6">WS_11</strain>
    </source>
</reference>
<evidence type="ECO:0000256" key="4">
    <source>
        <dbReference type="RuleBase" id="RU004106"/>
    </source>
</evidence>
<dbReference type="InterPro" id="IPR018300">
    <property type="entry name" value="Aminotrans_IV_CS"/>
</dbReference>
<dbReference type="GO" id="GO:0046394">
    <property type="term" value="P:carboxylic acid biosynthetic process"/>
    <property type="evidence" value="ECO:0007669"/>
    <property type="project" value="UniProtKB-ARBA"/>
</dbReference>
<dbReference type="PANTHER" id="PTHR42743">
    <property type="entry name" value="AMINO-ACID AMINOTRANSFERASE"/>
    <property type="match status" value="1"/>
</dbReference>
<dbReference type="GO" id="GO:0003824">
    <property type="term" value="F:catalytic activity"/>
    <property type="evidence" value="ECO:0007669"/>
    <property type="project" value="InterPro"/>
</dbReference>
<evidence type="ECO:0000313" key="7">
    <source>
        <dbReference type="Proteomes" id="UP000319771"/>
    </source>
</evidence>
<evidence type="ECO:0000256" key="5">
    <source>
        <dbReference type="RuleBase" id="RU004516"/>
    </source>
</evidence>
<dbReference type="Pfam" id="PF01063">
    <property type="entry name" value="Aminotran_4"/>
    <property type="match status" value="1"/>
</dbReference>
<dbReference type="Gene3D" id="3.20.10.10">
    <property type="entry name" value="D-amino Acid Aminotransferase, subunit A, domain 2"/>
    <property type="match status" value="1"/>
</dbReference>
<sequence length="292" mass="30864">MTRAARAARPPDRTVWIDGRLCRGGEATLSLFDRGARDGEGLFETLRVDDGRPLLWERHMERLVLSAAVLGFPVPASPQALRAALDQVLAAQGLRDAVVRITVTRGIPGGRPTRTGAWLDAEPLAGRLWRGTRAGAATVVVSRRPFAPGSLGAHKTTSRLPYHLAREEARVAGADEALLVSEAGEVLEGAVSNVFAVIGGEVITPPLSTGILPGITREIVLRRCAALGLPARERTLSLAALRSGTEMVLTNSVQEVVPVAALDGHPMPGREVAARLGAAYRQAVAEALAADR</sequence>
<evidence type="ECO:0008006" key="8">
    <source>
        <dbReference type="Google" id="ProtNLM"/>
    </source>
</evidence>
<dbReference type="EMBL" id="VBPB01000011">
    <property type="protein sequence ID" value="TMQ74130.1"/>
    <property type="molecule type" value="Genomic_DNA"/>
</dbReference>
<dbReference type="AlphaFoldDB" id="A0A538UE32"/>
<evidence type="ECO:0000313" key="6">
    <source>
        <dbReference type="EMBL" id="TMQ74130.1"/>
    </source>
</evidence>
<dbReference type="InterPro" id="IPR043132">
    <property type="entry name" value="BCAT-like_C"/>
</dbReference>
<evidence type="ECO:0000256" key="1">
    <source>
        <dbReference type="ARBA" id="ARBA00001933"/>
    </source>
</evidence>
<comment type="caution">
    <text evidence="6">The sequence shown here is derived from an EMBL/GenBank/DDBJ whole genome shotgun (WGS) entry which is preliminary data.</text>
</comment>
<dbReference type="CDD" id="cd00449">
    <property type="entry name" value="PLPDE_IV"/>
    <property type="match status" value="1"/>
</dbReference>
<dbReference type="InterPro" id="IPR050571">
    <property type="entry name" value="Class-IV_PLP-Dep_Aminotrnsfr"/>
</dbReference>
<name>A0A538UE32_UNCEI</name>
<comment type="similarity">
    <text evidence="2 4">Belongs to the class-IV pyridoxal-phosphate-dependent aminotransferase family.</text>
</comment>
<dbReference type="PANTHER" id="PTHR42743:SF11">
    <property type="entry name" value="AMINODEOXYCHORISMATE LYASE"/>
    <property type="match status" value="1"/>
</dbReference>